<sequence length="185" mass="19343">MSTPSAAPLLADPQDLAHVLPAGTIAGGEDPRAVQAVRRASNRFRAAARHPVHRVTGDQMTFDGPGGHVLRLPVLHPTVHRVTDQGRDITAHVRVSPQGYLQSTGPAFSTGYGAIVVELDHGFEDVPEEIEDAVLDAAARALAIPVGVKDLALDGASVSFGSDQGTSQDWADAVTRYGIGTGDRA</sequence>
<name>A0A3L9LF27_9MICC</name>
<proteinExistence type="predicted"/>
<accession>A0A3L9LF27</accession>
<dbReference type="EMBL" id="RDEX01000001">
    <property type="protein sequence ID" value="RLY94792.1"/>
    <property type="molecule type" value="Genomic_DNA"/>
</dbReference>
<protein>
    <submittedName>
        <fullName evidence="1">Uncharacterized protein</fullName>
    </submittedName>
</protein>
<dbReference type="AlphaFoldDB" id="A0A3L9LF27"/>
<gene>
    <name evidence="1" type="ORF">EAE32_06540</name>
</gene>
<dbReference type="RefSeq" id="WP_121864528.1">
    <property type="nucleotide sequence ID" value="NZ_RDEX01000001.1"/>
</dbReference>
<dbReference type="Proteomes" id="UP000277871">
    <property type="component" value="Unassembled WGS sequence"/>
</dbReference>
<comment type="caution">
    <text evidence="1">The sequence shown here is derived from an EMBL/GenBank/DDBJ whole genome shotgun (WGS) entry which is preliminary data.</text>
</comment>
<organism evidence="1 2">
    <name type="scientific">Kocuria tytonicola</name>
    <dbReference type="NCBI Taxonomy" id="2055946"/>
    <lineage>
        <taxon>Bacteria</taxon>
        <taxon>Bacillati</taxon>
        <taxon>Actinomycetota</taxon>
        <taxon>Actinomycetes</taxon>
        <taxon>Micrococcales</taxon>
        <taxon>Micrococcaceae</taxon>
        <taxon>Kocuria</taxon>
    </lineage>
</organism>
<evidence type="ECO:0000313" key="1">
    <source>
        <dbReference type="EMBL" id="RLY94792.1"/>
    </source>
</evidence>
<keyword evidence="2" id="KW-1185">Reference proteome</keyword>
<evidence type="ECO:0000313" key="2">
    <source>
        <dbReference type="Proteomes" id="UP000277871"/>
    </source>
</evidence>
<reference evidence="1 2" key="1">
    <citation type="submission" date="2018-10" db="EMBL/GenBank/DDBJ databases">
        <title>Kocuria tytonicola, new bacteria from the preen glands of American barn owls (Tyto furcata).</title>
        <authorList>
            <person name="Braun M.S."/>
            <person name="Wang E."/>
            <person name="Zimmermann S."/>
            <person name="Boutin S."/>
            <person name="Wagner H."/>
            <person name="Wink M."/>
        </authorList>
    </citation>
    <scope>NUCLEOTIDE SEQUENCE [LARGE SCALE GENOMIC DNA]</scope>
    <source>
        <strain evidence="1 2">473</strain>
    </source>
</reference>